<reference evidence="1" key="1">
    <citation type="submission" date="2021-12" db="EMBL/GenBank/DDBJ databases">
        <title>Discovery of the Pendulisporaceae a myxobacterial family with distinct sporulation behavior and unique specialized metabolism.</title>
        <authorList>
            <person name="Garcia R."/>
            <person name="Popoff A."/>
            <person name="Bader C.D."/>
            <person name="Loehr J."/>
            <person name="Walesch S."/>
            <person name="Walt C."/>
            <person name="Boldt J."/>
            <person name="Bunk B."/>
            <person name="Haeckl F.J.F.P.J."/>
            <person name="Gunesch A.P."/>
            <person name="Birkelbach J."/>
            <person name="Nuebel U."/>
            <person name="Pietschmann T."/>
            <person name="Bach T."/>
            <person name="Mueller R."/>
        </authorList>
    </citation>
    <scope>NUCLEOTIDE SEQUENCE</scope>
    <source>
        <strain evidence="1">MSr11367</strain>
    </source>
</reference>
<dbReference type="Proteomes" id="UP001374803">
    <property type="component" value="Chromosome"/>
</dbReference>
<organism evidence="1 2">
    <name type="scientific">Pendulispora rubella</name>
    <dbReference type="NCBI Taxonomy" id="2741070"/>
    <lineage>
        <taxon>Bacteria</taxon>
        <taxon>Pseudomonadati</taxon>
        <taxon>Myxococcota</taxon>
        <taxon>Myxococcia</taxon>
        <taxon>Myxococcales</taxon>
        <taxon>Sorangiineae</taxon>
        <taxon>Pendulisporaceae</taxon>
        <taxon>Pendulispora</taxon>
    </lineage>
</organism>
<accession>A0ABZ2LFG1</accession>
<gene>
    <name evidence="1" type="ORF">LVJ94_15425</name>
</gene>
<proteinExistence type="predicted"/>
<sequence length="205" mass="22656">MVGVRDGTPTSILDFDEETLLVVAISASEVPPAIGGHQLDEGNAIVHIGEGQCTSRTRMLEPDDSTMRVASEFNPVRTAILDRLQAPLAPHQRKHVGDEGAPARVFDDAHAARVDAFELDAVPRMRHPAIDPSTKIDFLAVWSHVDEPVHGLQQPMIPVRTPTRSERCRILPSPRRYVELSAHEERGIMPRHGERKKRVPAKVSA</sequence>
<name>A0ABZ2LFG1_9BACT</name>
<evidence type="ECO:0000313" key="2">
    <source>
        <dbReference type="Proteomes" id="UP001374803"/>
    </source>
</evidence>
<keyword evidence="2" id="KW-1185">Reference proteome</keyword>
<protein>
    <submittedName>
        <fullName evidence="1">Uncharacterized protein</fullName>
    </submittedName>
</protein>
<evidence type="ECO:0000313" key="1">
    <source>
        <dbReference type="EMBL" id="WXB08623.1"/>
    </source>
</evidence>
<dbReference type="EMBL" id="CP089983">
    <property type="protein sequence ID" value="WXB08623.1"/>
    <property type="molecule type" value="Genomic_DNA"/>
</dbReference>